<evidence type="ECO:0000313" key="3">
    <source>
        <dbReference type="EMBL" id="KAJ7039474.1"/>
    </source>
</evidence>
<keyword evidence="1" id="KW-0812">Transmembrane</keyword>
<comment type="caution">
    <text evidence="3">The sequence shown here is derived from an EMBL/GenBank/DDBJ whole genome shotgun (WGS) entry which is preliminary data.</text>
</comment>
<evidence type="ECO:0000256" key="1">
    <source>
        <dbReference type="SAM" id="Phobius"/>
    </source>
</evidence>
<dbReference type="Proteomes" id="UP001218188">
    <property type="component" value="Unassembled WGS sequence"/>
</dbReference>
<dbReference type="Pfam" id="PF18803">
    <property type="entry name" value="CxC2"/>
    <property type="match status" value="1"/>
</dbReference>
<evidence type="ECO:0000259" key="2">
    <source>
        <dbReference type="Pfam" id="PF18803"/>
    </source>
</evidence>
<dbReference type="EMBL" id="JARJCM010000026">
    <property type="protein sequence ID" value="KAJ7039474.1"/>
    <property type="molecule type" value="Genomic_DNA"/>
</dbReference>
<keyword evidence="4" id="KW-1185">Reference proteome</keyword>
<gene>
    <name evidence="3" type="ORF">C8F04DRAFT_1178631</name>
</gene>
<protein>
    <recommendedName>
        <fullName evidence="2">CxC2-like cysteine cluster KDZ transposase-associated domain-containing protein</fullName>
    </recommendedName>
</protein>
<keyword evidence="1" id="KW-1133">Transmembrane helix</keyword>
<organism evidence="3 4">
    <name type="scientific">Mycena alexandri</name>
    <dbReference type="NCBI Taxonomy" id="1745969"/>
    <lineage>
        <taxon>Eukaryota</taxon>
        <taxon>Fungi</taxon>
        <taxon>Dikarya</taxon>
        <taxon>Basidiomycota</taxon>
        <taxon>Agaricomycotina</taxon>
        <taxon>Agaricomycetes</taxon>
        <taxon>Agaricomycetidae</taxon>
        <taxon>Agaricales</taxon>
        <taxon>Marasmiineae</taxon>
        <taxon>Mycenaceae</taxon>
        <taxon>Mycena</taxon>
    </lineage>
</organism>
<reference evidence="3" key="1">
    <citation type="submission" date="2023-03" db="EMBL/GenBank/DDBJ databases">
        <title>Massive genome expansion in bonnet fungi (Mycena s.s.) driven by repeated elements and novel gene families across ecological guilds.</title>
        <authorList>
            <consortium name="Lawrence Berkeley National Laboratory"/>
            <person name="Harder C.B."/>
            <person name="Miyauchi S."/>
            <person name="Viragh M."/>
            <person name="Kuo A."/>
            <person name="Thoen E."/>
            <person name="Andreopoulos B."/>
            <person name="Lu D."/>
            <person name="Skrede I."/>
            <person name="Drula E."/>
            <person name="Henrissat B."/>
            <person name="Morin E."/>
            <person name="Kohler A."/>
            <person name="Barry K."/>
            <person name="LaButti K."/>
            <person name="Morin E."/>
            <person name="Salamov A."/>
            <person name="Lipzen A."/>
            <person name="Mereny Z."/>
            <person name="Hegedus B."/>
            <person name="Baldrian P."/>
            <person name="Stursova M."/>
            <person name="Weitz H."/>
            <person name="Taylor A."/>
            <person name="Grigoriev I.V."/>
            <person name="Nagy L.G."/>
            <person name="Martin F."/>
            <person name="Kauserud H."/>
        </authorList>
    </citation>
    <scope>NUCLEOTIDE SEQUENCE</scope>
    <source>
        <strain evidence="3">CBHHK200</strain>
    </source>
</reference>
<feature type="domain" description="CxC2-like cysteine cluster KDZ transposase-associated" evidence="2">
    <location>
        <begin position="181"/>
        <end position="286"/>
    </location>
</feature>
<sequence length="513" mass="57986">MAASTSSNWAPNRLQRDNSSFYEYETRPADLSRDRGFFQSHDGRRGFQSAHNIGAKRRRVCPSDLVDSLRDWVPLPDEANGELDADETSADAGDKRKHYLSSDEPMVPWRALKQFFLDELLRNDGLGDALDEKTCSCCKTPLHETVTSFSLSRLWGLCTMSHLPLHRLKEWNGMFWASTTLKKLGFVYQLGHGGYTCPHPAPTPHDMVVMDTEAIHTVSYRYCRCDKADHANNLQQLLRNEWYPATTVDPATCATFRVIETFRILNVVGNINVHNFVGAMERQTDPSQVEKVPDRYKSFGLMARQYSFAKRTKRAGRGHDPAVRMQSSIWFLYMLILAMDANFRLKNRLRANKRDDPPLGDGWGYIVEEGPYKEHLHGYVAEKDVSTCIAFAALLQKDTRLTTGLRSSGVGGVVCAWHEVVRPQGIGDLQKGERYANMDYILMSAILGITALYLAISLTLRDCAEMPITKQRAAETFAPVPEGLEPNKGAERGWEERMRGRIDRLIAGKEVSD</sequence>
<proteinExistence type="predicted"/>
<name>A0AAD6XBS4_9AGAR</name>
<accession>A0AAD6XBS4</accession>
<keyword evidence="1" id="KW-0472">Membrane</keyword>
<feature type="transmembrane region" description="Helical" evidence="1">
    <location>
        <begin position="440"/>
        <end position="460"/>
    </location>
</feature>
<evidence type="ECO:0000313" key="4">
    <source>
        <dbReference type="Proteomes" id="UP001218188"/>
    </source>
</evidence>
<dbReference type="AlphaFoldDB" id="A0AAD6XBS4"/>
<dbReference type="InterPro" id="IPR040521">
    <property type="entry name" value="KDZ"/>
</dbReference>
<dbReference type="InterPro" id="IPR041457">
    <property type="entry name" value="CxC2_KDZ-assoc"/>
</dbReference>
<dbReference type="Pfam" id="PF18758">
    <property type="entry name" value="KDZ"/>
    <property type="match status" value="1"/>
</dbReference>